<feature type="compositionally biased region" description="Basic and acidic residues" evidence="3">
    <location>
        <begin position="358"/>
        <end position="367"/>
    </location>
</feature>
<feature type="coiled-coil region" evidence="2">
    <location>
        <begin position="28"/>
        <end position="55"/>
    </location>
</feature>
<evidence type="ECO:0000256" key="3">
    <source>
        <dbReference type="SAM" id="MobiDB-lite"/>
    </source>
</evidence>
<feature type="compositionally biased region" description="Low complexity" evidence="3">
    <location>
        <begin position="342"/>
        <end position="351"/>
    </location>
</feature>
<sequence length="383" mass="41675">MLRRPPTVLGITAEDVATYEDRVKKQQELQQQTRLRQQQQQIQQLQQQHLRLRHLPRSSFDRVAPSALHQSAVTASNVSASSSSSPAPAPAPQRTASSADVETRPWTAQPSQRRRWQQSSGWDVDEQPSGWGDEHIHETVADGDDDDDDDDDAFYEEVYFGIRAAEPTHLHNPDHEHMDVEYRNNDSGDGRDAIETNNENVGATDDGPPPASVQTFNLTATTTETTVDGGSSTAHVMNITSGDAAATLRRRAGAAANGPRQMTSQEIRPANSTSPSTRTPQPHQQQHSPLMTPPPHGGHETAALTAPVVTHAAPQYLPAYHAGSSAPMGPPPVVRHNHSSSRRQQQQQSTSVAPTEGRMTRSREERIGVSGGSSATNGGRVRR</sequence>
<evidence type="ECO:0000313" key="5">
    <source>
        <dbReference type="Proteomes" id="UP000076874"/>
    </source>
</evidence>
<dbReference type="EMBL" id="AZHD01000005">
    <property type="protein sequence ID" value="OAA63752.1"/>
    <property type="molecule type" value="Genomic_DNA"/>
</dbReference>
<comment type="caution">
    <text evidence="4">The sequence shown here is derived from an EMBL/GenBank/DDBJ whole genome shotgun (WGS) entry which is preliminary data.</text>
</comment>
<feature type="compositionally biased region" description="Basic and acidic residues" evidence="3">
    <location>
        <begin position="185"/>
        <end position="194"/>
    </location>
</feature>
<keyword evidence="2" id="KW-0175">Coiled coil</keyword>
<dbReference type="Proteomes" id="UP000076874">
    <property type="component" value="Unassembled WGS sequence"/>
</dbReference>
<gene>
    <name evidence="4" type="ORF">SPI_03915</name>
</gene>
<feature type="region of interest" description="Disordered" evidence="3">
    <location>
        <begin position="252"/>
        <end position="301"/>
    </location>
</feature>
<feature type="region of interest" description="Disordered" evidence="3">
    <location>
        <begin position="56"/>
        <end position="151"/>
    </location>
</feature>
<keyword evidence="1" id="KW-0833">Ubl conjugation pathway</keyword>
<dbReference type="AlphaFoldDB" id="A0A162J4V3"/>
<feature type="region of interest" description="Disordered" evidence="3">
    <location>
        <begin position="185"/>
        <end position="213"/>
    </location>
</feature>
<proteinExistence type="predicted"/>
<evidence type="ECO:0000313" key="4">
    <source>
        <dbReference type="EMBL" id="OAA63752.1"/>
    </source>
</evidence>
<feature type="compositionally biased region" description="Low complexity" evidence="3">
    <location>
        <begin position="70"/>
        <end position="99"/>
    </location>
</feature>
<organism evidence="4 5">
    <name type="scientific">Niveomyces insectorum RCEF 264</name>
    <dbReference type="NCBI Taxonomy" id="1081102"/>
    <lineage>
        <taxon>Eukaryota</taxon>
        <taxon>Fungi</taxon>
        <taxon>Dikarya</taxon>
        <taxon>Ascomycota</taxon>
        <taxon>Pezizomycotina</taxon>
        <taxon>Sordariomycetes</taxon>
        <taxon>Hypocreomycetidae</taxon>
        <taxon>Hypocreales</taxon>
        <taxon>Cordycipitaceae</taxon>
        <taxon>Niveomyces</taxon>
    </lineage>
</organism>
<dbReference type="GO" id="GO:0031145">
    <property type="term" value="P:anaphase-promoting complex-dependent catabolic process"/>
    <property type="evidence" value="ECO:0007669"/>
    <property type="project" value="InterPro"/>
</dbReference>
<dbReference type="OrthoDB" id="5153712at2759"/>
<evidence type="ECO:0000256" key="2">
    <source>
        <dbReference type="SAM" id="Coils"/>
    </source>
</evidence>
<evidence type="ECO:0000256" key="1">
    <source>
        <dbReference type="ARBA" id="ARBA00022786"/>
    </source>
</evidence>
<dbReference type="GO" id="GO:0005680">
    <property type="term" value="C:anaphase-promoting complex"/>
    <property type="evidence" value="ECO:0007669"/>
    <property type="project" value="InterPro"/>
</dbReference>
<protein>
    <submittedName>
        <fullName evidence="4">Anaphase-promoting complex, subunit CDC26</fullName>
    </submittedName>
</protein>
<feature type="compositionally biased region" description="Polar residues" evidence="3">
    <location>
        <begin position="260"/>
        <end position="289"/>
    </location>
</feature>
<feature type="compositionally biased region" description="Acidic residues" evidence="3">
    <location>
        <begin position="141"/>
        <end position="151"/>
    </location>
</feature>
<feature type="region of interest" description="Disordered" evidence="3">
    <location>
        <begin position="320"/>
        <end position="383"/>
    </location>
</feature>
<dbReference type="InterPro" id="IPR018860">
    <property type="entry name" value="APC_suCDC26"/>
</dbReference>
<dbReference type="Pfam" id="PF10471">
    <property type="entry name" value="ANAPC_CDC26"/>
    <property type="match status" value="1"/>
</dbReference>
<accession>A0A162J4V3</accession>
<keyword evidence="5" id="KW-1185">Reference proteome</keyword>
<reference evidence="4 5" key="1">
    <citation type="journal article" date="2016" name="Genome Biol. Evol.">
        <title>Divergent and convergent evolution of fungal pathogenicity.</title>
        <authorList>
            <person name="Shang Y."/>
            <person name="Xiao G."/>
            <person name="Zheng P."/>
            <person name="Cen K."/>
            <person name="Zhan S."/>
            <person name="Wang C."/>
        </authorList>
    </citation>
    <scope>NUCLEOTIDE SEQUENCE [LARGE SCALE GENOMIC DNA]</scope>
    <source>
        <strain evidence="4 5">RCEF 264</strain>
    </source>
</reference>
<name>A0A162J4V3_9HYPO</name>